<dbReference type="InterPro" id="IPR017907">
    <property type="entry name" value="Znf_RING_CS"/>
</dbReference>
<evidence type="ECO:0000259" key="7">
    <source>
        <dbReference type="SMART" id="SM00184"/>
    </source>
</evidence>
<evidence type="ECO:0000256" key="1">
    <source>
        <dbReference type="ARBA" id="ARBA00022723"/>
    </source>
</evidence>
<dbReference type="SUPFAM" id="SSF49842">
    <property type="entry name" value="TNF-like"/>
    <property type="match status" value="1"/>
</dbReference>
<keyword evidence="1" id="KW-0479">Metal-binding</keyword>
<protein>
    <submittedName>
        <fullName evidence="8">TRIM2-like protein</fullName>
    </submittedName>
</protein>
<keyword evidence="2" id="KW-0677">Repeat</keyword>
<dbReference type="Gene3D" id="3.30.40.10">
    <property type="entry name" value="Zinc/RING finger domain, C3HC4 (zinc finger)"/>
    <property type="match status" value="1"/>
</dbReference>
<dbReference type="InterPro" id="IPR013083">
    <property type="entry name" value="Znf_RING/FYVE/PHD"/>
</dbReference>
<gene>
    <name evidence="8" type="ORF">MAR_024038</name>
</gene>
<dbReference type="InterPro" id="IPR011042">
    <property type="entry name" value="6-blade_b-propeller_TolB-like"/>
</dbReference>
<keyword evidence="4" id="KW-0862">Zinc</keyword>
<dbReference type="CDD" id="cd05819">
    <property type="entry name" value="NHL"/>
    <property type="match status" value="1"/>
</dbReference>
<dbReference type="SMART" id="SM00110">
    <property type="entry name" value="C1Q"/>
    <property type="match status" value="1"/>
</dbReference>
<evidence type="ECO:0000313" key="9">
    <source>
        <dbReference type="Proteomes" id="UP001164746"/>
    </source>
</evidence>
<keyword evidence="5" id="KW-0175">Coiled coil</keyword>
<dbReference type="InterPro" id="IPR001258">
    <property type="entry name" value="NHL_repeat"/>
</dbReference>
<dbReference type="Gene3D" id="2.60.120.40">
    <property type="match status" value="1"/>
</dbReference>
<keyword evidence="3" id="KW-0863">Zinc-finger</keyword>
<dbReference type="PANTHER" id="PTHR24104:SF25">
    <property type="entry name" value="PROTEIN LIN-41"/>
    <property type="match status" value="1"/>
</dbReference>
<accession>A0ABY7DXL0</accession>
<dbReference type="InterPro" id="IPR018957">
    <property type="entry name" value="Znf_C3HC4_RING-type"/>
</dbReference>
<evidence type="ECO:0000313" key="8">
    <source>
        <dbReference type="EMBL" id="WAQ99665.1"/>
    </source>
</evidence>
<dbReference type="Proteomes" id="UP001164746">
    <property type="component" value="Chromosome 3"/>
</dbReference>
<dbReference type="PROSITE" id="PS00518">
    <property type="entry name" value="ZF_RING_1"/>
    <property type="match status" value="1"/>
</dbReference>
<evidence type="ECO:0000256" key="2">
    <source>
        <dbReference type="ARBA" id="ARBA00022737"/>
    </source>
</evidence>
<dbReference type="Pfam" id="PF00386">
    <property type="entry name" value="C1q"/>
    <property type="match status" value="1"/>
</dbReference>
<feature type="coiled-coil region" evidence="5">
    <location>
        <begin position="394"/>
        <end position="450"/>
    </location>
</feature>
<dbReference type="EMBL" id="CP111014">
    <property type="protein sequence ID" value="WAQ99665.1"/>
    <property type="molecule type" value="Genomic_DNA"/>
</dbReference>
<evidence type="ECO:0000256" key="5">
    <source>
        <dbReference type="SAM" id="Coils"/>
    </source>
</evidence>
<dbReference type="Pfam" id="PF01436">
    <property type="entry name" value="NHL"/>
    <property type="match status" value="2"/>
</dbReference>
<feature type="domain" description="RING-type" evidence="7">
    <location>
        <begin position="17"/>
        <end position="60"/>
    </location>
</feature>
<evidence type="ECO:0000259" key="6">
    <source>
        <dbReference type="SMART" id="SM00110"/>
    </source>
</evidence>
<dbReference type="Gene3D" id="2.120.10.30">
    <property type="entry name" value="TolB, C-terminal domain"/>
    <property type="match status" value="2"/>
</dbReference>
<name>A0ABY7DXL0_MYAAR</name>
<keyword evidence="9" id="KW-1185">Reference proteome</keyword>
<dbReference type="InterPro" id="IPR050952">
    <property type="entry name" value="TRIM-NHL_E3_ligases"/>
</dbReference>
<dbReference type="InterPro" id="IPR001073">
    <property type="entry name" value="C1q_dom"/>
</dbReference>
<organism evidence="8 9">
    <name type="scientific">Mya arenaria</name>
    <name type="common">Soft-shell clam</name>
    <dbReference type="NCBI Taxonomy" id="6604"/>
    <lineage>
        <taxon>Eukaryota</taxon>
        <taxon>Metazoa</taxon>
        <taxon>Spiralia</taxon>
        <taxon>Lophotrochozoa</taxon>
        <taxon>Mollusca</taxon>
        <taxon>Bivalvia</taxon>
        <taxon>Autobranchia</taxon>
        <taxon>Heteroconchia</taxon>
        <taxon>Euheterodonta</taxon>
        <taxon>Imparidentia</taxon>
        <taxon>Neoheterodontei</taxon>
        <taxon>Myida</taxon>
        <taxon>Myoidea</taxon>
        <taxon>Myidae</taxon>
        <taxon>Mya</taxon>
    </lineage>
</organism>
<evidence type="ECO:0000256" key="3">
    <source>
        <dbReference type="ARBA" id="ARBA00022771"/>
    </source>
</evidence>
<dbReference type="PANTHER" id="PTHR24104">
    <property type="entry name" value="E3 UBIQUITIN-PROTEIN LIGASE NHLRC1-RELATED"/>
    <property type="match status" value="1"/>
</dbReference>
<dbReference type="InterPro" id="IPR008983">
    <property type="entry name" value="Tumour_necrosis_fac-like_dom"/>
</dbReference>
<reference evidence="8" key="1">
    <citation type="submission" date="2022-11" db="EMBL/GenBank/DDBJ databases">
        <title>Centuries of genome instability and evolution in soft-shell clam transmissible cancer (bioRxiv).</title>
        <authorList>
            <person name="Hart S.F.M."/>
            <person name="Yonemitsu M.A."/>
            <person name="Giersch R.M."/>
            <person name="Beal B.F."/>
            <person name="Arriagada G."/>
            <person name="Davis B.W."/>
            <person name="Ostrander E.A."/>
            <person name="Goff S.P."/>
            <person name="Metzger M.J."/>
        </authorList>
    </citation>
    <scope>NUCLEOTIDE SEQUENCE</scope>
    <source>
        <strain evidence="8">MELC-2E11</strain>
        <tissue evidence="8">Siphon/mantle</tissue>
    </source>
</reference>
<dbReference type="Pfam" id="PF00097">
    <property type="entry name" value="zf-C3HC4"/>
    <property type="match status" value="1"/>
</dbReference>
<evidence type="ECO:0000256" key="4">
    <source>
        <dbReference type="ARBA" id="ARBA00022833"/>
    </source>
</evidence>
<feature type="non-terminal residue" evidence="8">
    <location>
        <position position="647"/>
    </location>
</feature>
<sequence>MASGDIVERLHDSFLSCPICFQPYNRPKALTCLHTFCEGCIRDYVTSRFDGHGQFPCPLCRQTIYIPVGGVSSFPNNHFIVGLGDTVQGYEHQSRDTCLSLNVQHERSPLLPGASTEHFSPEKPNKLIRRFGEYGTQPHQFIQATGMAVSLFTDDVFVSDCTLNTIAVFSSTGQLRHSFSCDCSVRDVAVTRGGTLLVTVSKAGNSLLREYTVEGRIIANYGTFYSQENPFGIAISRQGNPVVTGIRQNCVHVLTSQYKPSIRFGSKGRGASHFTSPFFVTLSSQDEVIVSDCGNHRIKVHKLDGTFVRAFGKQGTKPGQLFYPMGVCVDKYDNIYVADANNFRVQVFSRDGEPLAVPVKNTYEYGIDVKPVNVVFCKENVLLVLLRGSKFCEIQSYLCDFEKYEKKLDNAIELLNKSILDVDKSIVDGKNELKAQESRIERKHQQIETTLNGKLQEIGRLADELRIPNVLFRATYPTHFNNPNPIVFTKTMYDFGKGYNNVTGVNTVPVDGTYLFTIHLCSSGEKYIHYRLIIDDEVYIGGMHFNDDSSVCTSADVIAPLRTNSKVFLKSASSGDVLYENGPMFPRDGEPLAVPVKNTYEYGLYVKPVNVVFCKENVLLVLLRGSKFCEIQTYLCDVEKLKLFRYS</sequence>
<dbReference type="SUPFAM" id="SSF57850">
    <property type="entry name" value="RING/U-box"/>
    <property type="match status" value="1"/>
</dbReference>
<proteinExistence type="predicted"/>
<feature type="domain" description="C1q" evidence="6">
    <location>
        <begin position="460"/>
        <end position="587"/>
    </location>
</feature>
<dbReference type="InterPro" id="IPR001841">
    <property type="entry name" value="Znf_RING"/>
</dbReference>
<dbReference type="SMART" id="SM00184">
    <property type="entry name" value="RING"/>
    <property type="match status" value="1"/>
</dbReference>
<dbReference type="SUPFAM" id="SSF101898">
    <property type="entry name" value="NHL repeat"/>
    <property type="match status" value="1"/>
</dbReference>